<dbReference type="EMBL" id="KN716589">
    <property type="protein sequence ID" value="KJH43133.1"/>
    <property type="molecule type" value="Genomic_DNA"/>
</dbReference>
<dbReference type="OrthoDB" id="5826262at2759"/>
<dbReference type="AlphaFoldDB" id="A0A0D8XEV3"/>
<keyword evidence="1" id="KW-0472">Membrane</keyword>
<evidence type="ECO:0000313" key="2">
    <source>
        <dbReference type="EMBL" id="KJH43133.1"/>
    </source>
</evidence>
<accession>A0A0D8XEV3</accession>
<keyword evidence="1" id="KW-0812">Transmembrane</keyword>
<proteinExistence type="predicted"/>
<organism evidence="2 3">
    <name type="scientific">Dictyocaulus viviparus</name>
    <name type="common">Bovine lungworm</name>
    <dbReference type="NCBI Taxonomy" id="29172"/>
    <lineage>
        <taxon>Eukaryota</taxon>
        <taxon>Metazoa</taxon>
        <taxon>Ecdysozoa</taxon>
        <taxon>Nematoda</taxon>
        <taxon>Chromadorea</taxon>
        <taxon>Rhabditida</taxon>
        <taxon>Rhabditina</taxon>
        <taxon>Rhabditomorpha</taxon>
        <taxon>Strongyloidea</taxon>
        <taxon>Metastrongylidae</taxon>
        <taxon>Dictyocaulus</taxon>
    </lineage>
</organism>
<gene>
    <name evidence="2" type="ORF">DICVIV_10865</name>
</gene>
<protein>
    <submittedName>
        <fullName evidence="2">Uncharacterized protein</fullName>
    </submittedName>
</protein>
<reference evidence="3" key="2">
    <citation type="journal article" date="2016" name="Sci. Rep.">
        <title>Dictyocaulus viviparus genome, variome and transcriptome elucidate lungworm biology and support future intervention.</title>
        <authorList>
            <person name="McNulty S.N."/>
            <person name="Strube C."/>
            <person name="Rosa B.A."/>
            <person name="Martin J.C."/>
            <person name="Tyagi R."/>
            <person name="Choi Y.J."/>
            <person name="Wang Q."/>
            <person name="Hallsworth Pepin K."/>
            <person name="Zhang X."/>
            <person name="Ozersky P."/>
            <person name="Wilson R.K."/>
            <person name="Sternberg P.W."/>
            <person name="Gasser R.B."/>
            <person name="Mitreva M."/>
        </authorList>
    </citation>
    <scope>NUCLEOTIDE SEQUENCE [LARGE SCALE GENOMIC DNA]</scope>
    <source>
        <strain evidence="3">HannoverDv2000</strain>
    </source>
</reference>
<sequence length="104" mass="11879">MINNLGTRLFKSVTDKAGDLGEKFEEEFSRLSNNITAEVDAIVTEALSLSIYIKTAIVILCILLILIIIRLSAFGFRCLMFRAGYWMHANENKPPPQVFFYFVR</sequence>
<reference evidence="2 3" key="1">
    <citation type="submission" date="2013-11" db="EMBL/GenBank/DDBJ databases">
        <title>Draft genome of the bovine lungworm Dictyocaulus viviparus.</title>
        <authorList>
            <person name="Mitreva M."/>
        </authorList>
    </citation>
    <scope>NUCLEOTIDE SEQUENCE [LARGE SCALE GENOMIC DNA]</scope>
    <source>
        <strain evidence="2 3">HannoverDv2000</strain>
    </source>
</reference>
<evidence type="ECO:0000256" key="1">
    <source>
        <dbReference type="SAM" id="Phobius"/>
    </source>
</evidence>
<keyword evidence="1" id="KW-1133">Transmembrane helix</keyword>
<feature type="transmembrane region" description="Helical" evidence="1">
    <location>
        <begin position="51"/>
        <end position="73"/>
    </location>
</feature>
<keyword evidence="3" id="KW-1185">Reference proteome</keyword>
<name>A0A0D8XEV3_DICVI</name>
<evidence type="ECO:0000313" key="3">
    <source>
        <dbReference type="Proteomes" id="UP000053766"/>
    </source>
</evidence>
<dbReference type="Proteomes" id="UP000053766">
    <property type="component" value="Unassembled WGS sequence"/>
</dbReference>